<organism evidence="1">
    <name type="scientific">Anguilla anguilla</name>
    <name type="common">European freshwater eel</name>
    <name type="synonym">Muraena anguilla</name>
    <dbReference type="NCBI Taxonomy" id="7936"/>
    <lineage>
        <taxon>Eukaryota</taxon>
        <taxon>Metazoa</taxon>
        <taxon>Chordata</taxon>
        <taxon>Craniata</taxon>
        <taxon>Vertebrata</taxon>
        <taxon>Euteleostomi</taxon>
        <taxon>Actinopterygii</taxon>
        <taxon>Neopterygii</taxon>
        <taxon>Teleostei</taxon>
        <taxon>Anguilliformes</taxon>
        <taxon>Anguillidae</taxon>
        <taxon>Anguilla</taxon>
    </lineage>
</organism>
<dbReference type="EMBL" id="GBXM01012280">
    <property type="protein sequence ID" value="JAH96297.1"/>
    <property type="molecule type" value="Transcribed_RNA"/>
</dbReference>
<protein>
    <submittedName>
        <fullName evidence="1">Uncharacterized protein</fullName>
    </submittedName>
</protein>
<name>A0A0E9X0Q9_ANGAN</name>
<accession>A0A0E9X0Q9</accession>
<reference evidence="1" key="2">
    <citation type="journal article" date="2015" name="Fish Shellfish Immunol.">
        <title>Early steps in the European eel (Anguilla anguilla)-Vibrio vulnificus interaction in the gills: Role of the RtxA13 toxin.</title>
        <authorList>
            <person name="Callol A."/>
            <person name="Pajuelo D."/>
            <person name="Ebbesson L."/>
            <person name="Teles M."/>
            <person name="MacKenzie S."/>
            <person name="Amaro C."/>
        </authorList>
    </citation>
    <scope>NUCLEOTIDE SEQUENCE</scope>
</reference>
<reference evidence="1" key="1">
    <citation type="submission" date="2014-11" db="EMBL/GenBank/DDBJ databases">
        <authorList>
            <person name="Amaro Gonzalez C."/>
        </authorList>
    </citation>
    <scope>NUCLEOTIDE SEQUENCE</scope>
</reference>
<proteinExistence type="predicted"/>
<dbReference type="AlphaFoldDB" id="A0A0E9X0Q9"/>
<sequence length="73" mass="8009">MVVQLFFNGVSNAIPGELQCLQVFLQSAANLGLGNKVYELFTICVLHYLSAERTESSRHGSPSGLEFDTLALY</sequence>
<evidence type="ECO:0000313" key="1">
    <source>
        <dbReference type="EMBL" id="JAH96297.1"/>
    </source>
</evidence>